<keyword evidence="1" id="KW-0472">Membrane</keyword>
<keyword evidence="1" id="KW-1133">Transmembrane helix</keyword>
<dbReference type="EMBL" id="LAZR01008667">
    <property type="protein sequence ID" value="KKM77281.1"/>
    <property type="molecule type" value="Genomic_DNA"/>
</dbReference>
<name>A0A0F9KRA2_9ZZZZ</name>
<feature type="transmembrane region" description="Helical" evidence="1">
    <location>
        <begin position="7"/>
        <end position="29"/>
    </location>
</feature>
<evidence type="ECO:0000256" key="1">
    <source>
        <dbReference type="SAM" id="Phobius"/>
    </source>
</evidence>
<accession>A0A0F9KRA2</accession>
<reference evidence="2" key="1">
    <citation type="journal article" date="2015" name="Nature">
        <title>Complex archaea that bridge the gap between prokaryotes and eukaryotes.</title>
        <authorList>
            <person name="Spang A."/>
            <person name="Saw J.H."/>
            <person name="Jorgensen S.L."/>
            <person name="Zaremba-Niedzwiedzka K."/>
            <person name="Martijn J."/>
            <person name="Lind A.E."/>
            <person name="van Eijk R."/>
            <person name="Schleper C."/>
            <person name="Guy L."/>
            <person name="Ettema T.J."/>
        </authorList>
    </citation>
    <scope>NUCLEOTIDE SEQUENCE</scope>
</reference>
<keyword evidence="1" id="KW-0812">Transmembrane</keyword>
<proteinExistence type="predicted"/>
<dbReference type="AlphaFoldDB" id="A0A0F9KRA2"/>
<feature type="transmembrane region" description="Helical" evidence="1">
    <location>
        <begin position="35"/>
        <end position="56"/>
    </location>
</feature>
<protein>
    <submittedName>
        <fullName evidence="2">Uncharacterized protein</fullName>
    </submittedName>
</protein>
<gene>
    <name evidence="2" type="ORF">LCGC14_1371580</name>
</gene>
<sequence>MRNCFWIVISLALFFASAIFFWMAVVLFFSGFRWIVFGISSIVLMINCLVFAFFTLDKWMKAVRRQAQAQAVC</sequence>
<organism evidence="2">
    <name type="scientific">marine sediment metagenome</name>
    <dbReference type="NCBI Taxonomy" id="412755"/>
    <lineage>
        <taxon>unclassified sequences</taxon>
        <taxon>metagenomes</taxon>
        <taxon>ecological metagenomes</taxon>
    </lineage>
</organism>
<comment type="caution">
    <text evidence="2">The sequence shown here is derived from an EMBL/GenBank/DDBJ whole genome shotgun (WGS) entry which is preliminary data.</text>
</comment>
<evidence type="ECO:0000313" key="2">
    <source>
        <dbReference type="EMBL" id="KKM77281.1"/>
    </source>
</evidence>